<gene>
    <name evidence="2" type="ORF">ACE1CA_30565</name>
</gene>
<dbReference type="InterPro" id="IPR036412">
    <property type="entry name" value="HAD-like_sf"/>
</dbReference>
<feature type="transmembrane region" description="Helical" evidence="1">
    <location>
        <begin position="275"/>
        <end position="295"/>
    </location>
</feature>
<dbReference type="RefSeq" id="WP_413281149.1">
    <property type="nucleotide sequence ID" value="NZ_JBHFNT010000279.1"/>
</dbReference>
<dbReference type="Gene3D" id="3.40.50.1000">
    <property type="entry name" value="HAD superfamily/HAD-like"/>
    <property type="match status" value="1"/>
</dbReference>
<keyword evidence="3" id="KW-1185">Reference proteome</keyword>
<protein>
    <submittedName>
        <fullName evidence="2">Uncharacterized protein</fullName>
    </submittedName>
</protein>
<keyword evidence="1" id="KW-1133">Transmembrane helix</keyword>
<comment type="caution">
    <text evidence="2">The sequence shown here is derived from an EMBL/GenBank/DDBJ whole genome shotgun (WGS) entry which is preliminary data.</text>
</comment>
<accession>A0ABV4WUQ7</accession>
<dbReference type="InterPro" id="IPR023214">
    <property type="entry name" value="HAD_sf"/>
</dbReference>
<sequence>MSYDRVVHSIPGRCRLRVDKIATDREFAQKLKQLIESWEMTIAVRVNQAARSLVVTYKEDAITIETAHNYLNSCIQLANLSTTNISDLGLDWEADLSETEDLIPLVNQWRDLSLPLLSLSLALLATPLELPVVLVGGAIAAAAMPWFNRATESLLKARQPNIDLLDSLWMGLHTIQGNFVAPALKTCLVESRRSWRGTIAQNQEHQAILAAAMDNNTQSLIAHQIQTTPVHNTQLGITQANFLREAIVPTILMGGAIFATTGNLSAAIAPFQLDFGSGIPISISTTLLSALVFAVEQGAYIRSGRVLEKLAQVDTIVLNAGLPEQEISTFARDVIPTLQNQGISVYLLYDANLDFQAIAIKAKWLGISVSEIISTNHVKTLQSSGKRVLTIGDDNIYADVSVAIAPSNWTMEEVTKNSADVVLLKQDWLGLVSAIDIAKKAFERIYQNTTIIVFPNLIVTCGGVFFGLNPIVNVIVNNGSAFVAEFINGQRPLFAPKTVSLESELAIDATPTQAQLSYHTSSVKSVKSC</sequence>
<keyword evidence="1" id="KW-0812">Transmembrane</keyword>
<dbReference type="Proteomes" id="UP001576780">
    <property type="component" value="Unassembled WGS sequence"/>
</dbReference>
<organism evidence="2 3">
    <name type="scientific">Floridaenema evergladense BLCC-F167</name>
    <dbReference type="NCBI Taxonomy" id="3153639"/>
    <lineage>
        <taxon>Bacteria</taxon>
        <taxon>Bacillati</taxon>
        <taxon>Cyanobacteriota</taxon>
        <taxon>Cyanophyceae</taxon>
        <taxon>Oscillatoriophycideae</taxon>
        <taxon>Aerosakkonematales</taxon>
        <taxon>Aerosakkonemataceae</taxon>
        <taxon>Floridanema</taxon>
        <taxon>Floridanema evergladense</taxon>
    </lineage>
</organism>
<evidence type="ECO:0000313" key="3">
    <source>
        <dbReference type="Proteomes" id="UP001576780"/>
    </source>
</evidence>
<reference evidence="2 3" key="1">
    <citation type="submission" date="2024-09" db="EMBL/GenBank/DDBJ databases">
        <title>Floridaenema gen nov. (Aerosakkonemataceae, Aerosakkonematales ord. nov., Cyanobacteria) from benthic tropical and subtropical fresh waters, with the description of four new species.</title>
        <authorList>
            <person name="Moretto J.A."/>
            <person name="Berthold D.E."/>
            <person name="Lefler F.W."/>
            <person name="Huang I.-S."/>
            <person name="Laughinghouse H. IV."/>
        </authorList>
    </citation>
    <scope>NUCLEOTIDE SEQUENCE [LARGE SCALE GENOMIC DNA]</scope>
    <source>
        <strain evidence="2 3">BLCC-F167</strain>
    </source>
</reference>
<feature type="transmembrane region" description="Helical" evidence="1">
    <location>
        <begin position="246"/>
        <end position="269"/>
    </location>
</feature>
<evidence type="ECO:0000256" key="1">
    <source>
        <dbReference type="SAM" id="Phobius"/>
    </source>
</evidence>
<evidence type="ECO:0000313" key="2">
    <source>
        <dbReference type="EMBL" id="MFB2838853.1"/>
    </source>
</evidence>
<proteinExistence type="predicted"/>
<keyword evidence="1" id="KW-0472">Membrane</keyword>
<dbReference type="SUPFAM" id="SSF56784">
    <property type="entry name" value="HAD-like"/>
    <property type="match status" value="1"/>
</dbReference>
<name>A0ABV4WUQ7_9CYAN</name>
<dbReference type="EMBL" id="JBHFNT010000279">
    <property type="protein sequence ID" value="MFB2838853.1"/>
    <property type="molecule type" value="Genomic_DNA"/>
</dbReference>